<sequence length="810" mass="87770">MEDSTDRDTNESNRPHRHSLQKAGVSNPFRKKLSVELPALPEGRLFEPEPSQSEDVGNENSNAVTRRFARFKRLSSPWWLRKGAGWIYRKIGVVATYSVFFLLIYTLLWILTGNNALPSRCYAYTRVPNANLTATSTERAAVCYGGSTLAVVVYYAIAFACGQLVELIRIPGLLGMLLSGLMLRCLSVFTTSYTIFMDVPPPDDQYLPKVDTYLNGTTSSVVVEDVAVIFAATLRVNKELSATLRQVALATILTRAGLGLEPAVLRRIWSSMIRLTCLPCLTEALAGTVVAKFLMNWPWPWAAMMGFILAAVSPAVVVPNMLRLEIAGWGVAQGIPTLVMAASSLDDVLAITGFGIAQAIAFAKGDIAMVAVSGPLEVLAGALLGVCLALILWVLPPPAMEHSSTVRGMLLYAISISAITGTIKMGLPGAGALCCLICSLMCSVGWRNGMPWRFKHTSQPLDEVDTNKSNALATDGPQLPTDAIAPTAATEHHEYYHQHLRSLRRRLNKSGGVTKKNALAAVSRSRRFSLPEPKPLYEENDFNTIISDVDQSNAYLRRSLSAFRPIGAKKKGLVRWNTTTENTANIHTSTTPSEDPDSEFLTTDVNSSAAPPLRITPEALLALDKAKGQECLKVMRSYMATCWWFVQPLLFCLIGADIPVEKLRPDTIGLGIASILVALTFRIFASVLAVTPSPLKLKEKIFVSVAWIPKATVQAAIGPLALDSARATGDPVLINWGEQIITLSALSILLTAPTAAILIPLVAPCLLQQDPVFIPVANSTTNKSNKNCDVKVDSSVSNSDDDLEASQHVD</sequence>
<feature type="compositionally biased region" description="Polar residues" evidence="6">
    <location>
        <begin position="584"/>
        <end position="593"/>
    </location>
</feature>
<protein>
    <submittedName>
        <fullName evidence="9">Na_H_Exchanger domain-containing protein</fullName>
    </submittedName>
</protein>
<comment type="subcellular location">
    <subcellularLocation>
        <location evidence="1">Membrane</location>
        <topology evidence="1">Multi-pass membrane protein</topology>
    </subcellularLocation>
</comment>
<feature type="transmembrane region" description="Helical" evidence="7">
    <location>
        <begin position="668"/>
        <end position="689"/>
    </location>
</feature>
<feature type="region of interest" description="Disordered" evidence="6">
    <location>
        <begin position="791"/>
        <end position="810"/>
    </location>
</feature>
<evidence type="ECO:0000256" key="2">
    <source>
        <dbReference type="ARBA" id="ARBA00007367"/>
    </source>
</evidence>
<name>A0A5K3F4Q9_MESCO</name>
<feature type="transmembrane region" description="Helical" evidence="7">
    <location>
        <begin position="173"/>
        <end position="196"/>
    </location>
</feature>
<dbReference type="Gene3D" id="1.20.1530.20">
    <property type="match status" value="1"/>
</dbReference>
<dbReference type="WBParaSite" id="MCU_005432-RA">
    <property type="protein sequence ID" value="MCU_005432-RA"/>
    <property type="gene ID" value="MCU_005432"/>
</dbReference>
<feature type="transmembrane region" description="Helical" evidence="7">
    <location>
        <begin position="406"/>
        <end position="423"/>
    </location>
</feature>
<evidence type="ECO:0000313" key="9">
    <source>
        <dbReference type="WBParaSite" id="MCU_005432-RA"/>
    </source>
</evidence>
<feature type="transmembrane region" description="Helical" evidence="7">
    <location>
        <begin position="301"/>
        <end position="322"/>
    </location>
</feature>
<evidence type="ECO:0000256" key="5">
    <source>
        <dbReference type="ARBA" id="ARBA00023136"/>
    </source>
</evidence>
<feature type="transmembrane region" description="Helical" evidence="7">
    <location>
        <begin position="637"/>
        <end position="656"/>
    </location>
</feature>
<feature type="transmembrane region" description="Helical" evidence="7">
    <location>
        <begin position="701"/>
        <end position="720"/>
    </location>
</feature>
<evidence type="ECO:0000256" key="1">
    <source>
        <dbReference type="ARBA" id="ARBA00004141"/>
    </source>
</evidence>
<feature type="compositionally biased region" description="Polar residues" evidence="6">
    <location>
        <begin position="50"/>
        <end position="60"/>
    </location>
</feature>
<dbReference type="GO" id="GO:1902600">
    <property type="term" value="P:proton transmembrane transport"/>
    <property type="evidence" value="ECO:0007669"/>
    <property type="project" value="InterPro"/>
</dbReference>
<dbReference type="InterPro" id="IPR038770">
    <property type="entry name" value="Na+/solute_symporter_sf"/>
</dbReference>
<dbReference type="Pfam" id="PF00999">
    <property type="entry name" value="Na_H_Exchanger"/>
    <property type="match status" value="2"/>
</dbReference>
<feature type="domain" description="Cation/H+ exchanger transmembrane" evidence="8">
    <location>
        <begin position="238"/>
        <end position="443"/>
    </location>
</feature>
<evidence type="ECO:0000256" key="4">
    <source>
        <dbReference type="ARBA" id="ARBA00022989"/>
    </source>
</evidence>
<dbReference type="AlphaFoldDB" id="A0A5K3F4Q9"/>
<keyword evidence="3 7" id="KW-0812">Transmembrane</keyword>
<comment type="similarity">
    <text evidence="2">Belongs to the monovalent cation:proton antiporter 1 (CPA1) transporter (TC 2.A.36) family.</text>
</comment>
<evidence type="ECO:0000259" key="8">
    <source>
        <dbReference type="Pfam" id="PF00999"/>
    </source>
</evidence>
<organism evidence="9">
    <name type="scientific">Mesocestoides corti</name>
    <name type="common">Flatworm</name>
    <dbReference type="NCBI Taxonomy" id="53468"/>
    <lineage>
        <taxon>Eukaryota</taxon>
        <taxon>Metazoa</taxon>
        <taxon>Spiralia</taxon>
        <taxon>Lophotrochozoa</taxon>
        <taxon>Platyhelminthes</taxon>
        <taxon>Cestoda</taxon>
        <taxon>Eucestoda</taxon>
        <taxon>Cyclophyllidea</taxon>
        <taxon>Mesocestoididae</taxon>
        <taxon>Mesocestoides</taxon>
    </lineage>
</organism>
<evidence type="ECO:0000256" key="7">
    <source>
        <dbReference type="SAM" id="Phobius"/>
    </source>
</evidence>
<evidence type="ECO:0000256" key="6">
    <source>
        <dbReference type="SAM" id="MobiDB-lite"/>
    </source>
</evidence>
<dbReference type="PANTHER" id="PTHR31102">
    <property type="match status" value="1"/>
</dbReference>
<feature type="transmembrane region" description="Helical" evidence="7">
    <location>
        <begin position="91"/>
        <end position="111"/>
    </location>
</feature>
<feature type="transmembrane region" description="Helical" evidence="7">
    <location>
        <begin position="740"/>
        <end position="763"/>
    </location>
</feature>
<feature type="transmembrane region" description="Helical" evidence="7">
    <location>
        <begin position="367"/>
        <end position="394"/>
    </location>
</feature>
<accession>A0A5K3F4Q9</accession>
<dbReference type="GO" id="GO:0015297">
    <property type="term" value="F:antiporter activity"/>
    <property type="evidence" value="ECO:0007669"/>
    <property type="project" value="InterPro"/>
</dbReference>
<feature type="domain" description="Cation/H+ exchanger transmembrane" evidence="8">
    <location>
        <begin position="637"/>
        <end position="756"/>
    </location>
</feature>
<feature type="region of interest" description="Disordered" evidence="6">
    <location>
        <begin position="584"/>
        <end position="605"/>
    </location>
</feature>
<keyword evidence="5 7" id="KW-0472">Membrane</keyword>
<dbReference type="InterPro" id="IPR051843">
    <property type="entry name" value="CPA1_transporter"/>
</dbReference>
<proteinExistence type="inferred from homology"/>
<dbReference type="GO" id="GO:0016020">
    <property type="term" value="C:membrane"/>
    <property type="evidence" value="ECO:0007669"/>
    <property type="project" value="UniProtKB-SubCell"/>
</dbReference>
<feature type="region of interest" description="Disordered" evidence="6">
    <location>
        <begin position="1"/>
        <end position="30"/>
    </location>
</feature>
<feature type="transmembrane region" description="Helical" evidence="7">
    <location>
        <begin position="139"/>
        <end position="161"/>
    </location>
</feature>
<feature type="region of interest" description="Disordered" evidence="6">
    <location>
        <begin position="41"/>
        <end position="60"/>
    </location>
</feature>
<feature type="compositionally biased region" description="Basic and acidic residues" evidence="6">
    <location>
        <begin position="1"/>
        <end position="14"/>
    </location>
</feature>
<reference evidence="9" key="1">
    <citation type="submission" date="2019-11" db="UniProtKB">
        <authorList>
            <consortium name="WormBaseParasite"/>
        </authorList>
    </citation>
    <scope>IDENTIFICATION</scope>
</reference>
<evidence type="ECO:0000256" key="3">
    <source>
        <dbReference type="ARBA" id="ARBA00022692"/>
    </source>
</evidence>
<dbReference type="PANTHER" id="PTHR31102:SF1">
    <property type="entry name" value="CATION_H+ EXCHANGER DOMAIN-CONTAINING PROTEIN"/>
    <property type="match status" value="1"/>
</dbReference>
<dbReference type="InterPro" id="IPR006153">
    <property type="entry name" value="Cation/H_exchanger_TM"/>
</dbReference>
<keyword evidence="4 7" id="KW-1133">Transmembrane helix</keyword>